<dbReference type="SUPFAM" id="SSF56112">
    <property type="entry name" value="Protein kinase-like (PK-like)"/>
    <property type="match status" value="1"/>
</dbReference>
<evidence type="ECO:0000256" key="3">
    <source>
        <dbReference type="ARBA" id="ARBA00022741"/>
    </source>
</evidence>
<protein>
    <submittedName>
        <fullName evidence="6">G-type lectin S-receptor-like serine/threonine-protein kinase</fullName>
    </submittedName>
</protein>
<evidence type="ECO:0000256" key="1">
    <source>
        <dbReference type="ARBA" id="ARBA00022527"/>
    </source>
</evidence>
<dbReference type="Proteomes" id="UP001412067">
    <property type="component" value="Unassembled WGS sequence"/>
</dbReference>
<comment type="caution">
    <text evidence="6">The sequence shown here is derived from an EMBL/GenBank/DDBJ whole genome shotgun (WGS) entry which is preliminary data.</text>
</comment>
<dbReference type="EMBL" id="JBBWWR010000004">
    <property type="protein sequence ID" value="KAK8968094.1"/>
    <property type="molecule type" value="Genomic_DNA"/>
</dbReference>
<evidence type="ECO:0000313" key="6">
    <source>
        <dbReference type="EMBL" id="KAK8968094.1"/>
    </source>
</evidence>
<keyword evidence="3" id="KW-0547">Nucleotide-binding</keyword>
<evidence type="ECO:0000313" key="7">
    <source>
        <dbReference type="Proteomes" id="UP001412067"/>
    </source>
</evidence>
<evidence type="ECO:0000256" key="5">
    <source>
        <dbReference type="ARBA" id="ARBA00022840"/>
    </source>
</evidence>
<keyword evidence="2" id="KW-0808">Transferase</keyword>
<dbReference type="PANTHER" id="PTHR27002:SF181">
    <property type="entry name" value="RECEPTOR-LIKE SERINE_THREONINE-PROTEIN KINASE"/>
    <property type="match status" value="1"/>
</dbReference>
<keyword evidence="7" id="KW-1185">Reference proteome</keyword>
<reference evidence="6 7" key="1">
    <citation type="journal article" date="2022" name="Nat. Plants">
        <title>Genomes of leafy and leafless Platanthera orchids illuminate the evolution of mycoheterotrophy.</title>
        <authorList>
            <person name="Li M.H."/>
            <person name="Liu K.W."/>
            <person name="Li Z."/>
            <person name="Lu H.C."/>
            <person name="Ye Q.L."/>
            <person name="Zhang D."/>
            <person name="Wang J.Y."/>
            <person name="Li Y.F."/>
            <person name="Zhong Z.M."/>
            <person name="Liu X."/>
            <person name="Yu X."/>
            <person name="Liu D.K."/>
            <person name="Tu X.D."/>
            <person name="Liu B."/>
            <person name="Hao Y."/>
            <person name="Liao X.Y."/>
            <person name="Jiang Y.T."/>
            <person name="Sun W.H."/>
            <person name="Chen J."/>
            <person name="Chen Y.Q."/>
            <person name="Ai Y."/>
            <person name="Zhai J.W."/>
            <person name="Wu S.S."/>
            <person name="Zhou Z."/>
            <person name="Hsiao Y.Y."/>
            <person name="Wu W.L."/>
            <person name="Chen Y.Y."/>
            <person name="Lin Y.F."/>
            <person name="Hsu J.L."/>
            <person name="Li C.Y."/>
            <person name="Wang Z.W."/>
            <person name="Zhao X."/>
            <person name="Zhong W.Y."/>
            <person name="Ma X.K."/>
            <person name="Ma L."/>
            <person name="Huang J."/>
            <person name="Chen G.Z."/>
            <person name="Huang M.Z."/>
            <person name="Huang L."/>
            <person name="Peng D.H."/>
            <person name="Luo Y.B."/>
            <person name="Zou S.Q."/>
            <person name="Chen S.P."/>
            <person name="Lan S."/>
            <person name="Tsai W.C."/>
            <person name="Van de Peer Y."/>
            <person name="Liu Z.J."/>
        </authorList>
    </citation>
    <scope>NUCLEOTIDE SEQUENCE [LARGE SCALE GENOMIC DNA]</scope>
    <source>
        <strain evidence="6">Lor288</strain>
    </source>
</reference>
<proteinExistence type="predicted"/>
<dbReference type="PANTHER" id="PTHR27002">
    <property type="entry name" value="RECEPTOR-LIKE SERINE/THREONINE-PROTEIN KINASE SD1-8"/>
    <property type="match status" value="1"/>
</dbReference>
<evidence type="ECO:0000256" key="2">
    <source>
        <dbReference type="ARBA" id="ARBA00022679"/>
    </source>
</evidence>
<name>A0ABR2MWN8_9ASPA</name>
<keyword evidence="1" id="KW-0723">Serine/threonine-protein kinase</keyword>
<organism evidence="6 7">
    <name type="scientific">Platanthera guangdongensis</name>
    <dbReference type="NCBI Taxonomy" id="2320717"/>
    <lineage>
        <taxon>Eukaryota</taxon>
        <taxon>Viridiplantae</taxon>
        <taxon>Streptophyta</taxon>
        <taxon>Embryophyta</taxon>
        <taxon>Tracheophyta</taxon>
        <taxon>Spermatophyta</taxon>
        <taxon>Magnoliopsida</taxon>
        <taxon>Liliopsida</taxon>
        <taxon>Asparagales</taxon>
        <taxon>Orchidaceae</taxon>
        <taxon>Orchidoideae</taxon>
        <taxon>Orchideae</taxon>
        <taxon>Orchidinae</taxon>
        <taxon>Platanthera</taxon>
    </lineage>
</organism>
<keyword evidence="5" id="KW-0067">ATP-binding</keyword>
<evidence type="ECO:0000256" key="4">
    <source>
        <dbReference type="ARBA" id="ARBA00022777"/>
    </source>
</evidence>
<sequence>MRFVLARAEALVHDCDCAVLAIARSGRKKDGSEIAVKRLSKSSMQGISEFKNEIMLIGKLQHRNLKAEAFPRIEYALGINPELIFYTEEEVGVAFLRLTGTYLGDERSPSKRKEPTRKVVNLFGNRASGEPNVRGLDAKTLLYPEKYMHLNQSLSQAIDLVKLHKVEEMTANGGTSAQTSSKNVGDEKVNVTLVLLLQAAVKRIERDLYYLCSVPSSIANQVSVSFLPVTPSRLLDVSIPSFANQRCRRRSPSWVPTTSPETPAARFHLPSPCHCRRSRSLSMGLCLLSLELLSEPFQSFLPAMNLHHTACNHPLLSPWNSAATFLAETSL</sequence>
<dbReference type="InterPro" id="IPR011009">
    <property type="entry name" value="Kinase-like_dom_sf"/>
</dbReference>
<keyword evidence="4" id="KW-0418">Kinase</keyword>
<accession>A0ABR2MWN8</accession>
<gene>
    <name evidence="6" type="ORF">KSP40_PGU021176</name>
</gene>
<dbReference type="Gene3D" id="3.30.200.20">
    <property type="entry name" value="Phosphorylase Kinase, domain 1"/>
    <property type="match status" value="1"/>
</dbReference>